<dbReference type="Proteomes" id="UP001195903">
    <property type="component" value="Unassembled WGS sequence"/>
</dbReference>
<dbReference type="PANTHER" id="PTHR33121">
    <property type="entry name" value="CYCLIC DI-GMP PHOSPHODIESTERASE PDEF"/>
    <property type="match status" value="1"/>
</dbReference>
<dbReference type="Gene3D" id="3.20.20.450">
    <property type="entry name" value="EAL domain"/>
    <property type="match status" value="1"/>
</dbReference>
<proteinExistence type="predicted"/>
<keyword evidence="3" id="KW-1185">Reference proteome</keyword>
<dbReference type="PROSITE" id="PS50883">
    <property type="entry name" value="EAL"/>
    <property type="match status" value="1"/>
</dbReference>
<dbReference type="CDD" id="cd01948">
    <property type="entry name" value="EAL"/>
    <property type="match status" value="1"/>
</dbReference>
<feature type="domain" description="EAL" evidence="1">
    <location>
        <begin position="8"/>
        <end position="255"/>
    </location>
</feature>
<dbReference type="InterPro" id="IPR001633">
    <property type="entry name" value="EAL_dom"/>
</dbReference>
<comment type="caution">
    <text evidence="2">The sequence shown here is derived from an EMBL/GenBank/DDBJ whole genome shotgun (WGS) entry which is preliminary data.</text>
</comment>
<dbReference type="PANTHER" id="PTHR33121:SF15">
    <property type="entry name" value="BLUE LIGHT- AND TEMPERATURE-REGULATED ANTIREPRESSOR BLUF"/>
    <property type="match status" value="1"/>
</dbReference>
<dbReference type="InterPro" id="IPR050706">
    <property type="entry name" value="Cyclic-di-GMP_PDE-like"/>
</dbReference>
<evidence type="ECO:0000313" key="3">
    <source>
        <dbReference type="Proteomes" id="UP001195903"/>
    </source>
</evidence>
<reference evidence="2 3" key="1">
    <citation type="submission" date="2021-05" db="EMBL/GenBank/DDBJ databases">
        <title>Shewanella sp. JM162201.</title>
        <authorList>
            <person name="Xu S."/>
            <person name="Li A."/>
        </authorList>
    </citation>
    <scope>NUCLEOTIDE SEQUENCE [LARGE SCALE GENOMIC DNA]</scope>
    <source>
        <strain evidence="2 3">JM162201</strain>
    </source>
</reference>
<gene>
    <name evidence="2" type="ORF">KJI95_03300</name>
</gene>
<dbReference type="SMART" id="SM00052">
    <property type="entry name" value="EAL"/>
    <property type="match status" value="1"/>
</dbReference>
<evidence type="ECO:0000259" key="1">
    <source>
        <dbReference type="PROSITE" id="PS50883"/>
    </source>
</evidence>
<dbReference type="InterPro" id="IPR035919">
    <property type="entry name" value="EAL_sf"/>
</dbReference>
<dbReference type="SUPFAM" id="SSF141868">
    <property type="entry name" value="EAL domain-like"/>
    <property type="match status" value="1"/>
</dbReference>
<dbReference type="RefSeq" id="WP_214505725.1">
    <property type="nucleotide sequence ID" value="NZ_JAHEPS010000001.1"/>
</dbReference>
<dbReference type="EMBL" id="JAHEPS010000001">
    <property type="protein sequence ID" value="MBT1443548.1"/>
    <property type="molecule type" value="Genomic_DNA"/>
</dbReference>
<protein>
    <submittedName>
        <fullName evidence="2">EAL domain-containing protein</fullName>
    </submittedName>
</protein>
<evidence type="ECO:0000313" key="2">
    <source>
        <dbReference type="EMBL" id="MBT1443548.1"/>
    </source>
</evidence>
<organism evidence="2 3">
    <name type="scientific">Shewanella jiangmenensis</name>
    <dbReference type="NCBI Taxonomy" id="2837387"/>
    <lineage>
        <taxon>Bacteria</taxon>
        <taxon>Pseudomonadati</taxon>
        <taxon>Pseudomonadota</taxon>
        <taxon>Gammaproteobacteria</taxon>
        <taxon>Alteromonadales</taxon>
        <taxon>Shewanellaceae</taxon>
        <taxon>Shewanella</taxon>
    </lineage>
</organism>
<name>A0ABS5V3A8_9GAMM</name>
<accession>A0ABS5V3A8</accession>
<dbReference type="Pfam" id="PF00563">
    <property type="entry name" value="EAL"/>
    <property type="match status" value="1"/>
</dbReference>
<sequence>MDFPSRIKQQSCADCLSGVSLGFGIRMAFQPIIDWHSRSVFAYEALVRGPGGEGAAWVFEQVNDSNRYYFDQACRVTAIKTAAELGCSTFLNINFLPNAVYRPETCIKATIEAAHMYGFDLKRLIFEVTEGEDIVDKAHVRNIFRSYADYGFLTAIDDYGAGFTNISWLAELRPNLLKLDMSLIRDIDKHPQLQRQLIEIKAECELQGTQMLAEGIETEAERDCVTALGIRYLQGYLFAAPKLEYLAPQSEIHHLE</sequence>